<evidence type="ECO:0000313" key="2">
    <source>
        <dbReference type="Proteomes" id="UP000187209"/>
    </source>
</evidence>
<name>A0A1R2CEX5_9CILI</name>
<proteinExistence type="predicted"/>
<reference evidence="1 2" key="1">
    <citation type="submission" date="2016-11" db="EMBL/GenBank/DDBJ databases">
        <title>The macronuclear genome of Stentor coeruleus: a giant cell with tiny introns.</title>
        <authorList>
            <person name="Slabodnick M."/>
            <person name="Ruby J.G."/>
            <person name="Reiff S.B."/>
            <person name="Swart E.C."/>
            <person name="Gosai S."/>
            <person name="Prabakaran S."/>
            <person name="Witkowska E."/>
            <person name="Larue G.E."/>
            <person name="Fisher S."/>
            <person name="Freeman R.M."/>
            <person name="Gunawardena J."/>
            <person name="Chu W."/>
            <person name="Stover N.A."/>
            <person name="Gregory B.D."/>
            <person name="Nowacki M."/>
            <person name="Derisi J."/>
            <person name="Roy S.W."/>
            <person name="Marshall W.F."/>
            <person name="Sood P."/>
        </authorList>
    </citation>
    <scope>NUCLEOTIDE SEQUENCE [LARGE SCALE GENOMIC DNA]</scope>
    <source>
        <strain evidence="1">WM001</strain>
    </source>
</reference>
<evidence type="ECO:0000313" key="1">
    <source>
        <dbReference type="EMBL" id="OMJ87496.1"/>
    </source>
</evidence>
<accession>A0A1R2CEX5</accession>
<gene>
    <name evidence="1" type="ORF">SteCoe_10748</name>
</gene>
<organism evidence="1 2">
    <name type="scientific">Stentor coeruleus</name>
    <dbReference type="NCBI Taxonomy" id="5963"/>
    <lineage>
        <taxon>Eukaryota</taxon>
        <taxon>Sar</taxon>
        <taxon>Alveolata</taxon>
        <taxon>Ciliophora</taxon>
        <taxon>Postciliodesmatophora</taxon>
        <taxon>Heterotrichea</taxon>
        <taxon>Heterotrichida</taxon>
        <taxon>Stentoridae</taxon>
        <taxon>Stentor</taxon>
    </lineage>
</organism>
<sequence>MNSLTELLKNEKNQEVIKKSYEFWKSEGKQHLFIDFSIAFSNTEALKIILVTEGPEIFMNAYSYGSKKSPLDIISMLCKSNRNIIPVHDFLHREIRVSYSWHRKKIVLWLLRLKKLNKKLPYSITRYLIQKFI</sequence>
<protein>
    <submittedName>
        <fullName evidence="1">Uncharacterized protein</fullName>
    </submittedName>
</protein>
<dbReference type="AlphaFoldDB" id="A0A1R2CEX5"/>
<keyword evidence="2" id="KW-1185">Reference proteome</keyword>
<dbReference type="OrthoDB" id="10482210at2759"/>
<dbReference type="Proteomes" id="UP000187209">
    <property type="component" value="Unassembled WGS sequence"/>
</dbReference>
<dbReference type="EMBL" id="MPUH01000175">
    <property type="protein sequence ID" value="OMJ87496.1"/>
    <property type="molecule type" value="Genomic_DNA"/>
</dbReference>
<comment type="caution">
    <text evidence="1">The sequence shown here is derived from an EMBL/GenBank/DDBJ whole genome shotgun (WGS) entry which is preliminary data.</text>
</comment>